<dbReference type="PANTHER" id="PTHR36721">
    <property type="entry name" value="PROLINE-RICH FAMILY PROTEIN"/>
    <property type="match status" value="1"/>
</dbReference>
<accession>A0A498KMY0</accession>
<sequence length="130" mass="13885">MCVINRLIFLVIKWMTLCDRSPVLRHYSEVADVLRLIKAELTGVPPSAPTPSPSPPSPPPLPPSPEPEPRPPPTNSKGSSGGLSGGQKAGVVFGVLIGVGLIGFGGFVYKKRRANIRRSRYGAAARRSFL</sequence>
<dbReference type="EMBL" id="RDQH01000327">
    <property type="protein sequence ID" value="RXI09128.1"/>
    <property type="molecule type" value="Genomic_DNA"/>
</dbReference>
<feature type="chain" id="PRO_5019758122" evidence="3">
    <location>
        <begin position="19"/>
        <end position="130"/>
    </location>
</feature>
<feature type="region of interest" description="Disordered" evidence="1">
    <location>
        <begin position="44"/>
        <end position="84"/>
    </location>
</feature>
<gene>
    <name evidence="4" type="ORF">DVH24_023272</name>
</gene>
<dbReference type="AlphaFoldDB" id="A0A498KMY0"/>
<name>A0A498KMY0_MALDO</name>
<evidence type="ECO:0000256" key="3">
    <source>
        <dbReference type="SAM" id="SignalP"/>
    </source>
</evidence>
<comment type="caution">
    <text evidence="4">The sequence shown here is derived from an EMBL/GenBank/DDBJ whole genome shotgun (WGS) entry which is preliminary data.</text>
</comment>
<keyword evidence="3" id="KW-0732">Signal</keyword>
<dbReference type="STRING" id="3750.A0A498KMY0"/>
<evidence type="ECO:0000313" key="4">
    <source>
        <dbReference type="EMBL" id="RXI09128.1"/>
    </source>
</evidence>
<protein>
    <submittedName>
        <fullName evidence="4">Uncharacterized protein</fullName>
    </submittedName>
</protein>
<organism evidence="4 5">
    <name type="scientific">Malus domestica</name>
    <name type="common">Apple</name>
    <name type="synonym">Pyrus malus</name>
    <dbReference type="NCBI Taxonomy" id="3750"/>
    <lineage>
        <taxon>Eukaryota</taxon>
        <taxon>Viridiplantae</taxon>
        <taxon>Streptophyta</taxon>
        <taxon>Embryophyta</taxon>
        <taxon>Tracheophyta</taxon>
        <taxon>Spermatophyta</taxon>
        <taxon>Magnoliopsida</taxon>
        <taxon>eudicotyledons</taxon>
        <taxon>Gunneridae</taxon>
        <taxon>Pentapetalae</taxon>
        <taxon>rosids</taxon>
        <taxon>fabids</taxon>
        <taxon>Rosales</taxon>
        <taxon>Rosaceae</taxon>
        <taxon>Amygdaloideae</taxon>
        <taxon>Maleae</taxon>
        <taxon>Malus</taxon>
    </lineage>
</organism>
<proteinExistence type="predicted"/>
<evidence type="ECO:0000256" key="1">
    <source>
        <dbReference type="SAM" id="MobiDB-lite"/>
    </source>
</evidence>
<keyword evidence="2" id="KW-1133">Transmembrane helix</keyword>
<feature type="transmembrane region" description="Helical" evidence="2">
    <location>
        <begin position="89"/>
        <end position="109"/>
    </location>
</feature>
<evidence type="ECO:0000313" key="5">
    <source>
        <dbReference type="Proteomes" id="UP000290289"/>
    </source>
</evidence>
<keyword evidence="5" id="KW-1185">Reference proteome</keyword>
<keyword evidence="2" id="KW-0812">Transmembrane</keyword>
<dbReference type="PANTHER" id="PTHR36721:SF8">
    <property type="entry name" value="EARLY NODULIN-20-LIKE"/>
    <property type="match status" value="1"/>
</dbReference>
<evidence type="ECO:0000256" key="2">
    <source>
        <dbReference type="SAM" id="Phobius"/>
    </source>
</evidence>
<dbReference type="Proteomes" id="UP000290289">
    <property type="component" value="Chromosome 1"/>
</dbReference>
<feature type="compositionally biased region" description="Pro residues" evidence="1">
    <location>
        <begin position="46"/>
        <end position="74"/>
    </location>
</feature>
<reference evidence="4 5" key="1">
    <citation type="submission" date="2018-10" db="EMBL/GenBank/DDBJ databases">
        <title>A high-quality apple genome assembly.</title>
        <authorList>
            <person name="Hu J."/>
        </authorList>
    </citation>
    <scope>NUCLEOTIDE SEQUENCE [LARGE SCALE GENOMIC DNA]</scope>
    <source>
        <strain evidence="5">cv. HFTH1</strain>
        <tissue evidence="4">Young leaf</tissue>
    </source>
</reference>
<feature type="signal peptide" evidence="3">
    <location>
        <begin position="1"/>
        <end position="18"/>
    </location>
</feature>
<keyword evidence="2" id="KW-0472">Membrane</keyword>